<dbReference type="OrthoDB" id="9795032at2"/>
<name>A0A316TRZ2_9BACT</name>
<dbReference type="InterPro" id="IPR042216">
    <property type="entry name" value="MitoNEET_CISD"/>
</dbReference>
<proteinExistence type="predicted"/>
<feature type="domain" description="Iron-binding zinc finger CDGSH type" evidence="5">
    <location>
        <begin position="179"/>
        <end position="216"/>
    </location>
</feature>
<reference evidence="6 7" key="1">
    <citation type="submission" date="2018-05" db="EMBL/GenBank/DDBJ databases">
        <title>Rhodohalobacter halophilus gen. nov., sp. nov., a moderately halophilic member of the family Balneolaceae.</title>
        <authorList>
            <person name="Liu Z.-W."/>
        </authorList>
    </citation>
    <scope>NUCLEOTIDE SEQUENCE [LARGE SCALE GENOMIC DNA]</scope>
    <source>
        <strain evidence="6 7">8A47</strain>
    </source>
</reference>
<dbReference type="PANTHER" id="PTHR46491">
    <property type="entry name" value="CDGSH IRON SULFUR DOMAIN PROTEIN HOMOLOG"/>
    <property type="match status" value="1"/>
</dbReference>
<evidence type="ECO:0000313" key="6">
    <source>
        <dbReference type="EMBL" id="PWN05785.1"/>
    </source>
</evidence>
<keyword evidence="1" id="KW-0001">2Fe-2S</keyword>
<dbReference type="PANTHER" id="PTHR46491:SF3">
    <property type="entry name" value="CDGSH IRON-SULFUR DOMAIN-CONTAINING PROTEIN 3, MITOCHONDRIAL"/>
    <property type="match status" value="1"/>
</dbReference>
<dbReference type="InterPro" id="IPR010693">
    <property type="entry name" value="Divergent_4Fe-4S_mono-cluster"/>
</dbReference>
<accession>A0A316TRZ2</accession>
<dbReference type="AlphaFoldDB" id="A0A316TRZ2"/>
<dbReference type="InterPro" id="IPR052950">
    <property type="entry name" value="CISD"/>
</dbReference>
<keyword evidence="7" id="KW-1185">Reference proteome</keyword>
<keyword evidence="3" id="KW-0408">Iron</keyword>
<evidence type="ECO:0000256" key="4">
    <source>
        <dbReference type="ARBA" id="ARBA00023014"/>
    </source>
</evidence>
<dbReference type="Gene3D" id="3.40.5.90">
    <property type="entry name" value="CDGSH iron-sulfur domain, mitoNEET-type"/>
    <property type="match status" value="2"/>
</dbReference>
<comment type="caution">
    <text evidence="6">The sequence shown here is derived from an EMBL/GenBank/DDBJ whole genome shotgun (WGS) entry which is preliminary data.</text>
</comment>
<dbReference type="EMBL" id="QGGB01000008">
    <property type="protein sequence ID" value="PWN05785.1"/>
    <property type="molecule type" value="Genomic_DNA"/>
</dbReference>
<evidence type="ECO:0000259" key="5">
    <source>
        <dbReference type="SMART" id="SM00704"/>
    </source>
</evidence>
<sequence>MRKKILTYDNDEIRVTYDIKRCIHAAECVKGLPTVFDPDKKPWIQPEHESAEKIANVIERCPTGALHYEMKKSDQSEKPSSKNRIRLNADGPVYFFGDIEVQDHDGNVVLEDTRFALCRCGGSANKPACDNSHKKLDWKADAGADKSKMPEAESDQHERLLVKLMKNGPAILGGTYTMESSEIGEVTSDRGVALCRCGASSTKPFCDGSHKDVGFEG</sequence>
<evidence type="ECO:0000256" key="3">
    <source>
        <dbReference type="ARBA" id="ARBA00023004"/>
    </source>
</evidence>
<dbReference type="RefSeq" id="WP_109647227.1">
    <property type="nucleotide sequence ID" value="NZ_QGGB01000008.1"/>
</dbReference>
<keyword evidence="2" id="KW-0479">Metal-binding</keyword>
<keyword evidence="4" id="KW-0411">Iron-sulfur</keyword>
<dbReference type="SUPFAM" id="SSF54862">
    <property type="entry name" value="4Fe-4S ferredoxins"/>
    <property type="match status" value="1"/>
</dbReference>
<gene>
    <name evidence="6" type="ORF">DDZ15_11350</name>
</gene>
<feature type="domain" description="Iron-binding zinc finger CDGSH type" evidence="5">
    <location>
        <begin position="107"/>
        <end position="139"/>
    </location>
</feature>
<dbReference type="Pfam" id="PF09360">
    <property type="entry name" value="zf-CDGSH"/>
    <property type="match status" value="2"/>
</dbReference>
<dbReference type="Pfam" id="PF06902">
    <property type="entry name" value="Fer4_19"/>
    <property type="match status" value="1"/>
</dbReference>
<dbReference type="GO" id="GO:0046872">
    <property type="term" value="F:metal ion binding"/>
    <property type="evidence" value="ECO:0007669"/>
    <property type="project" value="UniProtKB-KW"/>
</dbReference>
<dbReference type="GO" id="GO:0051537">
    <property type="term" value="F:2 iron, 2 sulfur cluster binding"/>
    <property type="evidence" value="ECO:0007669"/>
    <property type="project" value="UniProtKB-KW"/>
</dbReference>
<protein>
    <recommendedName>
        <fullName evidence="5">Iron-binding zinc finger CDGSH type domain-containing protein</fullName>
    </recommendedName>
</protein>
<dbReference type="InterPro" id="IPR018967">
    <property type="entry name" value="FeS-contain_CDGSH-typ"/>
</dbReference>
<evidence type="ECO:0000256" key="1">
    <source>
        <dbReference type="ARBA" id="ARBA00022714"/>
    </source>
</evidence>
<dbReference type="SMART" id="SM00704">
    <property type="entry name" value="ZnF_CDGSH"/>
    <property type="match status" value="2"/>
</dbReference>
<evidence type="ECO:0000256" key="2">
    <source>
        <dbReference type="ARBA" id="ARBA00022723"/>
    </source>
</evidence>
<organism evidence="6 7">
    <name type="scientific">Rhodohalobacter mucosus</name>
    <dbReference type="NCBI Taxonomy" id="2079485"/>
    <lineage>
        <taxon>Bacteria</taxon>
        <taxon>Pseudomonadati</taxon>
        <taxon>Balneolota</taxon>
        <taxon>Balneolia</taxon>
        <taxon>Balneolales</taxon>
        <taxon>Balneolaceae</taxon>
        <taxon>Rhodohalobacter</taxon>
    </lineage>
</organism>
<dbReference type="GO" id="GO:0005737">
    <property type="term" value="C:cytoplasm"/>
    <property type="evidence" value="ECO:0007669"/>
    <property type="project" value="UniProtKB-ARBA"/>
</dbReference>
<dbReference type="Gene3D" id="3.30.70.20">
    <property type="match status" value="1"/>
</dbReference>
<evidence type="ECO:0000313" key="7">
    <source>
        <dbReference type="Proteomes" id="UP000245533"/>
    </source>
</evidence>
<dbReference type="Proteomes" id="UP000245533">
    <property type="component" value="Unassembled WGS sequence"/>
</dbReference>